<dbReference type="GO" id="GO:0003743">
    <property type="term" value="F:translation initiation factor activity"/>
    <property type="evidence" value="ECO:0007669"/>
    <property type="project" value="UniProtKB-KW"/>
</dbReference>
<gene>
    <name evidence="16" type="ORF">HMPREF1120_01063</name>
</gene>
<keyword evidence="7 14" id="KW-0863">Zinc-finger</keyword>
<keyword evidence="10 14" id="KW-0804">Transcription</keyword>
<feature type="region of interest" description="Disordered" evidence="15">
    <location>
        <begin position="199"/>
        <end position="226"/>
    </location>
</feature>
<keyword evidence="8 14" id="KW-0862">Zinc</keyword>
<keyword evidence="12 14" id="KW-0539">Nucleus</keyword>
<evidence type="ECO:0000256" key="7">
    <source>
        <dbReference type="ARBA" id="ARBA00022771"/>
    </source>
</evidence>
<dbReference type="eggNOG" id="KOG2487">
    <property type="taxonomic scope" value="Eukaryota"/>
</dbReference>
<feature type="compositionally biased region" description="Low complexity" evidence="15">
    <location>
        <begin position="441"/>
        <end position="455"/>
    </location>
</feature>
<dbReference type="InterPro" id="IPR004600">
    <property type="entry name" value="TFIIH_Tfb4/GTF2H3"/>
</dbReference>
<name>H6BLG3_EXODN</name>
<evidence type="ECO:0000256" key="13">
    <source>
        <dbReference type="ARBA" id="ARBA00033341"/>
    </source>
</evidence>
<comment type="subunit">
    <text evidence="14">Component of the 7-subunit TFIIH core complex composed of XPB/SSL2, XPD/RAD3, SSL1, TFB1, TFB2, TFB4 and TFB5, which is active in NER. The core complex associates with the 3-subunit CTD-kinase module TFIIK composed of CCL1, KIN28 and TFB3 to form the 10-subunit holoenzyme (holo-TFIIH) active in transcription.</text>
</comment>
<keyword evidence="9 14" id="KW-0805">Transcription regulation</keyword>
<evidence type="ECO:0000256" key="2">
    <source>
        <dbReference type="ARBA" id="ARBA00004123"/>
    </source>
</evidence>
<keyword evidence="6 14" id="KW-0227">DNA damage</keyword>
<evidence type="ECO:0000256" key="15">
    <source>
        <dbReference type="SAM" id="MobiDB-lite"/>
    </source>
</evidence>
<reference evidence="16" key="1">
    <citation type="submission" date="2011-07" db="EMBL/GenBank/DDBJ databases">
        <title>The Genome Sequence of Exophiala (Wangiella) dermatitidis NIH/UT8656.</title>
        <authorList>
            <consortium name="The Broad Institute Genome Sequencing Platform"/>
            <person name="Cuomo C."/>
            <person name="Wang Z."/>
            <person name="Hunicke-Smith S."/>
            <person name="Szanislo P.J."/>
            <person name="Earl A."/>
            <person name="Young S.K."/>
            <person name="Zeng Q."/>
            <person name="Gargeya S."/>
            <person name="Fitzgerald M."/>
            <person name="Haas B."/>
            <person name="Abouelleil A."/>
            <person name="Alvarado L."/>
            <person name="Arachchi H.M."/>
            <person name="Berlin A."/>
            <person name="Brown A."/>
            <person name="Chapman S.B."/>
            <person name="Chen Z."/>
            <person name="Dunbar C."/>
            <person name="Freedman E."/>
            <person name="Gearin G."/>
            <person name="Gellesch M."/>
            <person name="Goldberg J."/>
            <person name="Griggs A."/>
            <person name="Gujja S."/>
            <person name="Heiman D."/>
            <person name="Howarth C."/>
            <person name="Larson L."/>
            <person name="Lui A."/>
            <person name="MacDonald P.J.P."/>
            <person name="Montmayeur A."/>
            <person name="Murphy C."/>
            <person name="Neiman D."/>
            <person name="Pearson M."/>
            <person name="Priest M."/>
            <person name="Roberts A."/>
            <person name="Saif S."/>
            <person name="Shea T."/>
            <person name="Shenoy N."/>
            <person name="Sisk P."/>
            <person name="Stolte C."/>
            <person name="Sykes S."/>
            <person name="Wortman J."/>
            <person name="Nusbaum C."/>
            <person name="Birren B."/>
        </authorList>
    </citation>
    <scope>NUCLEOTIDE SEQUENCE</scope>
    <source>
        <strain evidence="16">NIH/UT8656</strain>
    </source>
</reference>
<dbReference type="InParanoid" id="H6BLG3"/>
<dbReference type="GO" id="GO:0000439">
    <property type="term" value="C:transcription factor TFIIH core complex"/>
    <property type="evidence" value="ECO:0007669"/>
    <property type="project" value="UniProtKB-UniRule"/>
</dbReference>
<dbReference type="GO" id="GO:0006355">
    <property type="term" value="P:regulation of DNA-templated transcription"/>
    <property type="evidence" value="ECO:0007669"/>
    <property type="project" value="InterPro"/>
</dbReference>
<keyword evidence="5 14" id="KW-0479">Metal-binding</keyword>
<evidence type="ECO:0000256" key="1">
    <source>
        <dbReference type="ARBA" id="ARBA00002817"/>
    </source>
</evidence>
<dbReference type="PANTHER" id="PTHR12831">
    <property type="entry name" value="TRANSCRIPTION INITIATION FACTOR IIH TFIIH , POLYPEPTIDE 3-RELATED"/>
    <property type="match status" value="1"/>
</dbReference>
<feature type="region of interest" description="Disordered" evidence="15">
    <location>
        <begin position="278"/>
        <end position="303"/>
    </location>
</feature>
<organism evidence="16 17">
    <name type="scientific">Exophiala dermatitidis (strain ATCC 34100 / CBS 525.76 / NIH/UT8656)</name>
    <name type="common">Black yeast</name>
    <name type="synonym">Wangiella dermatitidis</name>
    <dbReference type="NCBI Taxonomy" id="858893"/>
    <lineage>
        <taxon>Eukaryota</taxon>
        <taxon>Fungi</taxon>
        <taxon>Dikarya</taxon>
        <taxon>Ascomycota</taxon>
        <taxon>Pezizomycotina</taxon>
        <taxon>Eurotiomycetes</taxon>
        <taxon>Chaetothyriomycetidae</taxon>
        <taxon>Chaetothyriales</taxon>
        <taxon>Herpotrichiellaceae</taxon>
        <taxon>Exophiala</taxon>
    </lineage>
</organism>
<evidence type="ECO:0000256" key="14">
    <source>
        <dbReference type="RuleBase" id="RU368090"/>
    </source>
</evidence>
<dbReference type="GO" id="GO:0006289">
    <property type="term" value="P:nucleotide-excision repair"/>
    <property type="evidence" value="ECO:0007669"/>
    <property type="project" value="UniProtKB-UniRule"/>
</dbReference>
<dbReference type="Gene3D" id="3.40.50.410">
    <property type="entry name" value="von Willebrand factor, type A domain"/>
    <property type="match status" value="1"/>
</dbReference>
<dbReference type="OrthoDB" id="17307at2759"/>
<keyword evidence="11 14" id="KW-0234">DNA repair</keyword>
<sequence length="455" mass="48229">MNAVDGSEHYDKTSHEQSPSLLAIILDTNPAAWSLLSSTLSFSSAVANLLVFINAHLAANYTNKVAVIASHCDKATWLYPTPTEQEPPPPLSSSSHTNNNDLTDSTKRFKLNVNNGTKNNDSIPSSSSSAEETGNKYRPFRLVEEELIHNLTTLLASTSPDAVSRSPTTMIAGALTLALSYINRESIAYAESVIGSSGAADTTAAATTNTTTTTGDPNSSSSNNNTSLQSRILLVSVSPSTDLAHQYIPIMNAIFACQRLAIPIDILQLPLPLQTNNTTTQAQQTSTNNQTPAGDNNTTTAGNTSNSTVFLQQAADATHGIFIAAQLPKSQSQSQASAASSQAFLTYLLTSLLPSPSTRAAHLILPTRIDVDFRAACFCHRNVVSVGFVCSICLSIFCSVPENADCLTCGTHLSLGNYGARPVVVPPARKSKKKQLQQHSTPGTPGTPGTPQRQQ</sequence>
<evidence type="ECO:0000256" key="8">
    <source>
        <dbReference type="ARBA" id="ARBA00022833"/>
    </source>
</evidence>
<feature type="compositionally biased region" description="Polar residues" evidence="15">
    <location>
        <begin position="112"/>
        <end position="124"/>
    </location>
</feature>
<accession>H6BLG3</accession>
<dbReference type="Pfam" id="PF03850">
    <property type="entry name" value="Tfb4"/>
    <property type="match status" value="2"/>
</dbReference>
<evidence type="ECO:0000313" key="16">
    <source>
        <dbReference type="EMBL" id="EHY52856.1"/>
    </source>
</evidence>
<evidence type="ECO:0000256" key="3">
    <source>
        <dbReference type="ARBA" id="ARBA00005273"/>
    </source>
</evidence>
<dbReference type="PANTHER" id="PTHR12831:SF0">
    <property type="entry name" value="GENERAL TRANSCRIPTION FACTOR IIH SUBUNIT 3"/>
    <property type="match status" value="1"/>
</dbReference>
<dbReference type="GO" id="GO:0008270">
    <property type="term" value="F:zinc ion binding"/>
    <property type="evidence" value="ECO:0007669"/>
    <property type="project" value="UniProtKB-KW"/>
</dbReference>
<evidence type="ECO:0000313" key="17">
    <source>
        <dbReference type="Proteomes" id="UP000007304"/>
    </source>
</evidence>
<evidence type="ECO:0000256" key="9">
    <source>
        <dbReference type="ARBA" id="ARBA00023015"/>
    </source>
</evidence>
<feature type="region of interest" description="Disordered" evidence="15">
    <location>
        <begin position="427"/>
        <end position="455"/>
    </location>
</feature>
<evidence type="ECO:0000256" key="10">
    <source>
        <dbReference type="ARBA" id="ARBA00023163"/>
    </source>
</evidence>
<evidence type="ECO:0000256" key="12">
    <source>
        <dbReference type="ARBA" id="ARBA00023242"/>
    </source>
</evidence>
<dbReference type="STRING" id="858893.H6BLG3"/>
<dbReference type="AlphaFoldDB" id="H6BLG3"/>
<dbReference type="VEuPathDB" id="FungiDB:HMPREF1120_01063"/>
<dbReference type="GO" id="GO:0005675">
    <property type="term" value="C:transcription factor TFIIH holo complex"/>
    <property type="evidence" value="ECO:0007669"/>
    <property type="project" value="UniProtKB-UniRule"/>
</dbReference>
<dbReference type="Proteomes" id="UP000007304">
    <property type="component" value="Unassembled WGS sequence"/>
</dbReference>
<dbReference type="FunCoup" id="H6BLG3">
    <property type="interactions" value="1135"/>
</dbReference>
<comment type="subcellular location">
    <subcellularLocation>
        <location evidence="2 14">Nucleus</location>
    </subcellularLocation>
</comment>
<comment type="function">
    <text evidence="1 14">Component of the general transcription and DNA repair factor IIH (TFIIH) core complex, which is involved in general and transcription-coupled nucleotide excision repair (NER) of damaged DNA and, when complexed to TFIIK, in RNA transcription by RNA polymerase II. In NER, TFIIH acts by opening DNA around the lesion to allow the excision of the damaged oligonucleotide and its replacement by a new DNA fragment. In transcription, TFIIH has an essential role in transcription initiation. When the pre-initiation complex (PIC) has been established, TFIIH is required for promoter opening and promoter escape. Phosphorylation of the C-terminal tail (CTD) of the largest subunit of RNA polymerase II by the kinase module TFIIK controls the initiation of transcription.</text>
</comment>
<dbReference type="OMA" id="QGCDITS"/>
<dbReference type="InterPro" id="IPR036465">
    <property type="entry name" value="vWFA_dom_sf"/>
</dbReference>
<keyword evidence="16" id="KW-0396">Initiation factor</keyword>
<comment type="similarity">
    <text evidence="3 14">Belongs to the TFB4 family.</text>
</comment>
<evidence type="ECO:0000256" key="4">
    <source>
        <dbReference type="ARBA" id="ARBA00021280"/>
    </source>
</evidence>
<evidence type="ECO:0000256" key="11">
    <source>
        <dbReference type="ARBA" id="ARBA00023204"/>
    </source>
</evidence>
<feature type="region of interest" description="Disordered" evidence="15">
    <location>
        <begin position="79"/>
        <end position="134"/>
    </location>
</feature>
<dbReference type="GeneID" id="20305702"/>
<dbReference type="HOGENOM" id="CLU_040211_0_0_1"/>
<protein>
    <recommendedName>
        <fullName evidence="4 14">General transcription and DNA repair factor IIH subunit TFB4</fullName>
        <shortName evidence="14">TFIIH subunit TFB4</shortName>
    </recommendedName>
    <alternativeName>
        <fullName evidence="13 14">RNA polymerase II transcription factor B subunit 4</fullName>
    </alternativeName>
</protein>
<proteinExistence type="inferred from homology"/>
<evidence type="ECO:0000256" key="5">
    <source>
        <dbReference type="ARBA" id="ARBA00022723"/>
    </source>
</evidence>
<evidence type="ECO:0000256" key="6">
    <source>
        <dbReference type="ARBA" id="ARBA00022763"/>
    </source>
</evidence>
<dbReference type="EMBL" id="JH226130">
    <property type="protein sequence ID" value="EHY52856.1"/>
    <property type="molecule type" value="Genomic_DNA"/>
</dbReference>
<keyword evidence="16" id="KW-0648">Protein biosynthesis</keyword>
<dbReference type="RefSeq" id="XP_009153317.1">
    <property type="nucleotide sequence ID" value="XM_009155069.1"/>
</dbReference>
<keyword evidence="17" id="KW-1185">Reference proteome</keyword>